<feature type="compositionally biased region" description="Polar residues" evidence="1">
    <location>
        <begin position="1"/>
        <end position="24"/>
    </location>
</feature>
<evidence type="ECO:0000256" key="1">
    <source>
        <dbReference type="SAM" id="MobiDB-lite"/>
    </source>
</evidence>
<dbReference type="EMBL" id="JBHRTO010000001">
    <property type="protein sequence ID" value="MFC3180899.1"/>
    <property type="molecule type" value="Genomic_DNA"/>
</dbReference>
<feature type="region of interest" description="Disordered" evidence="1">
    <location>
        <begin position="1"/>
        <end position="27"/>
    </location>
</feature>
<comment type="caution">
    <text evidence="2">The sequence shown here is derived from an EMBL/GenBank/DDBJ whole genome shotgun (WGS) entry which is preliminary data.</text>
</comment>
<feature type="compositionally biased region" description="Gly residues" evidence="1">
    <location>
        <begin position="146"/>
        <end position="155"/>
    </location>
</feature>
<accession>A0ABV7J105</accession>
<sequence length="194" mass="21008">MIKSQSAQVNSPSLVFSNTASPRSTADGAAYDRIRLDKFQLALDPDSINDKTDSNTRRKNLNGNDAWWMPESPLPTRGPGYGPRRKEENLLEWILLRQVAYHALPTKEPNRDAISKQATMGISAASSAPDARGSGAGAAGEQNAGATGGGRAGEAGGDRAVEQTDAREQRLARQGVKSITERQRLEQAQQRRPR</sequence>
<proteinExistence type="predicted"/>
<gene>
    <name evidence="2" type="ORF">ACFOGH_07860</name>
</gene>
<feature type="region of interest" description="Disordered" evidence="1">
    <location>
        <begin position="125"/>
        <end position="194"/>
    </location>
</feature>
<dbReference type="Proteomes" id="UP001595547">
    <property type="component" value="Unassembled WGS sequence"/>
</dbReference>
<feature type="compositionally biased region" description="Basic and acidic residues" evidence="1">
    <location>
        <begin position="156"/>
        <end position="171"/>
    </location>
</feature>
<organism evidence="2 3">
    <name type="scientific">Cypionkella sinensis</name>
    <dbReference type="NCBI Taxonomy" id="1756043"/>
    <lineage>
        <taxon>Bacteria</taxon>
        <taxon>Pseudomonadati</taxon>
        <taxon>Pseudomonadota</taxon>
        <taxon>Alphaproteobacteria</taxon>
        <taxon>Rhodobacterales</taxon>
        <taxon>Paracoccaceae</taxon>
        <taxon>Cypionkella</taxon>
    </lineage>
</organism>
<keyword evidence="3" id="KW-1185">Reference proteome</keyword>
<reference evidence="3" key="1">
    <citation type="journal article" date="2019" name="Int. J. Syst. Evol. Microbiol.">
        <title>The Global Catalogue of Microorganisms (GCM) 10K type strain sequencing project: providing services to taxonomists for standard genome sequencing and annotation.</title>
        <authorList>
            <consortium name="The Broad Institute Genomics Platform"/>
            <consortium name="The Broad Institute Genome Sequencing Center for Infectious Disease"/>
            <person name="Wu L."/>
            <person name="Ma J."/>
        </authorList>
    </citation>
    <scope>NUCLEOTIDE SEQUENCE [LARGE SCALE GENOMIC DNA]</scope>
    <source>
        <strain evidence="3">KCTC 52039</strain>
    </source>
</reference>
<protein>
    <submittedName>
        <fullName evidence="2">Uncharacterized protein</fullName>
    </submittedName>
</protein>
<dbReference type="RefSeq" id="WP_380072517.1">
    <property type="nucleotide sequence ID" value="NZ_JBHRTO010000001.1"/>
</dbReference>
<name>A0ABV7J105_9RHOB</name>
<evidence type="ECO:0000313" key="2">
    <source>
        <dbReference type="EMBL" id="MFC3180899.1"/>
    </source>
</evidence>
<feature type="region of interest" description="Disordered" evidence="1">
    <location>
        <begin position="45"/>
        <end position="83"/>
    </location>
</feature>
<evidence type="ECO:0000313" key="3">
    <source>
        <dbReference type="Proteomes" id="UP001595547"/>
    </source>
</evidence>